<evidence type="ECO:0000256" key="3">
    <source>
        <dbReference type="ARBA" id="ARBA00023172"/>
    </source>
</evidence>
<proteinExistence type="predicted"/>
<dbReference type="GO" id="GO:0015074">
    <property type="term" value="P:DNA integration"/>
    <property type="evidence" value="ECO:0007669"/>
    <property type="project" value="UniProtKB-KW"/>
</dbReference>
<evidence type="ECO:0000256" key="1">
    <source>
        <dbReference type="ARBA" id="ARBA00022908"/>
    </source>
</evidence>
<dbReference type="SUPFAM" id="SSF56349">
    <property type="entry name" value="DNA breaking-rejoining enzymes"/>
    <property type="match status" value="1"/>
</dbReference>
<dbReference type="InterPro" id="IPR013762">
    <property type="entry name" value="Integrase-like_cat_sf"/>
</dbReference>
<dbReference type="HOGENOM" id="CLU_027562_32_1_4"/>
<protein>
    <submittedName>
        <fullName evidence="5">Phage integrase</fullName>
    </submittedName>
</protein>
<dbReference type="InterPro" id="IPR002104">
    <property type="entry name" value="Integrase_catalytic"/>
</dbReference>
<dbReference type="OrthoDB" id="662444at2"/>
<accession>Q479U8</accession>
<evidence type="ECO:0000313" key="5">
    <source>
        <dbReference type="EMBL" id="AAZ48383.1"/>
    </source>
</evidence>
<dbReference type="InterPro" id="IPR050090">
    <property type="entry name" value="Tyrosine_recombinase_XerCD"/>
</dbReference>
<dbReference type="AlphaFoldDB" id="Q479U8"/>
<name>Q479U8_DECAR</name>
<dbReference type="PANTHER" id="PTHR30349">
    <property type="entry name" value="PHAGE INTEGRASE-RELATED"/>
    <property type="match status" value="1"/>
</dbReference>
<dbReference type="InterPro" id="IPR010998">
    <property type="entry name" value="Integrase_recombinase_N"/>
</dbReference>
<gene>
    <name evidence="5" type="ordered locus">Daro_3654</name>
</gene>
<dbReference type="Gene3D" id="1.10.443.10">
    <property type="entry name" value="Intergrase catalytic core"/>
    <property type="match status" value="1"/>
</dbReference>
<dbReference type="PANTHER" id="PTHR30349:SF94">
    <property type="entry name" value="INTEGRASE_RECOMBINASE HI_1414-RELATED"/>
    <property type="match status" value="1"/>
</dbReference>
<dbReference type="GO" id="GO:0003677">
    <property type="term" value="F:DNA binding"/>
    <property type="evidence" value="ECO:0007669"/>
    <property type="project" value="UniProtKB-KW"/>
</dbReference>
<dbReference type="Pfam" id="PF00589">
    <property type="entry name" value="Phage_integrase"/>
    <property type="match status" value="1"/>
</dbReference>
<evidence type="ECO:0000256" key="2">
    <source>
        <dbReference type="ARBA" id="ARBA00023125"/>
    </source>
</evidence>
<evidence type="ECO:0000259" key="4">
    <source>
        <dbReference type="PROSITE" id="PS51898"/>
    </source>
</evidence>
<reference evidence="5" key="1">
    <citation type="submission" date="2005-08" db="EMBL/GenBank/DDBJ databases">
        <title>Complete sequence of Dechloromonas aromatica RCB.</title>
        <authorList>
            <person name="Salinero K.K."/>
            <person name="Copeland A."/>
            <person name="Lucas S."/>
            <person name="Lapidus A."/>
            <person name="Barry K."/>
            <person name="Detter J.C."/>
            <person name="Glavina T."/>
            <person name="Hammon N."/>
            <person name="Israni S."/>
            <person name="Pitluck S."/>
            <person name="Di Bartolo G."/>
            <person name="Trong S."/>
            <person name="Schmutz J."/>
            <person name="Larimer F."/>
            <person name="Land M."/>
            <person name="Ivanova N."/>
            <person name="Richardson P."/>
        </authorList>
    </citation>
    <scope>NUCLEOTIDE SEQUENCE</scope>
    <source>
        <strain evidence="5">RCB</strain>
    </source>
</reference>
<dbReference type="EMBL" id="CP000089">
    <property type="protein sequence ID" value="AAZ48383.1"/>
    <property type="molecule type" value="Genomic_DNA"/>
</dbReference>
<dbReference type="PROSITE" id="PS51898">
    <property type="entry name" value="TYR_RECOMBINASE"/>
    <property type="match status" value="1"/>
</dbReference>
<dbReference type="eggNOG" id="COG0582">
    <property type="taxonomic scope" value="Bacteria"/>
</dbReference>
<feature type="domain" description="Tyr recombinase" evidence="4">
    <location>
        <begin position="159"/>
        <end position="340"/>
    </location>
</feature>
<dbReference type="Gene3D" id="1.10.150.130">
    <property type="match status" value="1"/>
</dbReference>
<dbReference type="STRING" id="159087.Daro_3654"/>
<dbReference type="KEGG" id="dar:Daro_3654"/>
<organism evidence="5">
    <name type="scientific">Dechloromonas aromatica (strain RCB)</name>
    <dbReference type="NCBI Taxonomy" id="159087"/>
    <lineage>
        <taxon>Bacteria</taxon>
        <taxon>Pseudomonadati</taxon>
        <taxon>Pseudomonadota</taxon>
        <taxon>Betaproteobacteria</taxon>
        <taxon>Rhodocyclales</taxon>
        <taxon>Azonexaceae</taxon>
        <taxon>Dechloromonas</taxon>
    </lineage>
</organism>
<keyword evidence="3" id="KW-0233">DNA recombination</keyword>
<sequence length="340" mass="39115">MATFRQRSGGWQVRVRRQGYPDVVKTFKLRQDGEKWARAIERELDMGCYVHRTEAERMTLAELLDRYGKEVSPQHKGHREELWKIGVILRDRIAKYSLVALTPMLVADYRDRRLQVVADATARHELNIISAAYKVAAREWGIPVSNPVSQIKRPPAGRERKRRISQAEIEAIIQHSKTRELPDFLCLAVTTGMRRGEIIRLRWQDIDMGRRLAYLSDTKNGEDRVVPLSSEALAVLQAMPRRFDGRLFSLEPRGFSKAMRKSVVRARRAYEAESSLAGVQPDPEFLCDLRLHDARHEAVSAFFERGLDVMEVASISGHKTLSCLKRYTHMRAERIARKLG</sequence>
<keyword evidence="1" id="KW-0229">DNA integration</keyword>
<dbReference type="InterPro" id="IPR011010">
    <property type="entry name" value="DNA_brk_join_enz"/>
</dbReference>
<dbReference type="CDD" id="cd00796">
    <property type="entry name" value="INT_Rci_Hp1_C"/>
    <property type="match status" value="1"/>
</dbReference>
<keyword evidence="2" id="KW-0238">DNA-binding</keyword>
<dbReference type="GO" id="GO:0006310">
    <property type="term" value="P:DNA recombination"/>
    <property type="evidence" value="ECO:0007669"/>
    <property type="project" value="UniProtKB-KW"/>
</dbReference>